<dbReference type="GeneTree" id="ENSGT01150000286923"/>
<evidence type="ECO:0000256" key="3">
    <source>
        <dbReference type="ARBA" id="ARBA00022989"/>
    </source>
</evidence>
<feature type="transmembrane region" description="Helical" evidence="6">
    <location>
        <begin position="98"/>
        <end position="125"/>
    </location>
</feature>
<feature type="transmembrane region" description="Helical" evidence="6">
    <location>
        <begin position="214"/>
        <end position="236"/>
    </location>
</feature>
<evidence type="ECO:0000256" key="6">
    <source>
        <dbReference type="SAM" id="Phobius"/>
    </source>
</evidence>
<keyword evidence="3 6" id="KW-1133">Transmembrane helix</keyword>
<dbReference type="InParanoid" id="M3XR99"/>
<evidence type="ECO:0000256" key="4">
    <source>
        <dbReference type="ARBA" id="ARBA00023040"/>
    </source>
</evidence>
<proteinExistence type="predicted"/>
<evidence type="ECO:0000256" key="1">
    <source>
        <dbReference type="ARBA" id="ARBA00004370"/>
    </source>
</evidence>
<evidence type="ECO:0000259" key="7">
    <source>
        <dbReference type="PROSITE" id="PS50262"/>
    </source>
</evidence>
<accession>M3XR99</accession>
<keyword evidence="4" id="KW-0807">Transducer</keyword>
<organism evidence="8">
    <name type="scientific">Mustela putorius furo</name>
    <name type="common">European domestic ferret</name>
    <name type="synonym">Mustela furo</name>
    <dbReference type="NCBI Taxonomy" id="9669"/>
    <lineage>
        <taxon>Eukaryota</taxon>
        <taxon>Metazoa</taxon>
        <taxon>Chordata</taxon>
        <taxon>Craniata</taxon>
        <taxon>Vertebrata</taxon>
        <taxon>Euteleostomi</taxon>
        <taxon>Mammalia</taxon>
        <taxon>Eutheria</taxon>
        <taxon>Laurasiatheria</taxon>
        <taxon>Carnivora</taxon>
        <taxon>Caniformia</taxon>
        <taxon>Musteloidea</taxon>
        <taxon>Mustelidae</taxon>
        <taxon>Mustelinae</taxon>
        <taxon>Mustela</taxon>
    </lineage>
</organism>
<keyword evidence="2 6" id="KW-0812">Transmembrane</keyword>
<dbReference type="PROSITE" id="PS50262">
    <property type="entry name" value="G_PROTEIN_RECEP_F1_2"/>
    <property type="match status" value="1"/>
</dbReference>
<evidence type="ECO:0000313" key="8">
    <source>
        <dbReference type="Ensembl" id="ENSMPUP00000001599.1"/>
    </source>
</evidence>
<dbReference type="GO" id="GO:0004930">
    <property type="term" value="F:G protein-coupled receptor activity"/>
    <property type="evidence" value="ECO:0007669"/>
    <property type="project" value="UniProtKB-KW"/>
</dbReference>
<dbReference type="InterPro" id="IPR017452">
    <property type="entry name" value="GPCR_Rhodpsn_7TM"/>
</dbReference>
<dbReference type="SUPFAM" id="SSF81321">
    <property type="entry name" value="Family A G protein-coupled receptor-like"/>
    <property type="match status" value="1"/>
</dbReference>
<protein>
    <recommendedName>
        <fullName evidence="7">G-protein coupled receptors family 1 profile domain-containing protein</fullName>
    </recommendedName>
</protein>
<evidence type="ECO:0000256" key="2">
    <source>
        <dbReference type="ARBA" id="ARBA00022692"/>
    </source>
</evidence>
<dbReference type="Gene3D" id="1.20.1070.10">
    <property type="entry name" value="Rhodopsin 7-helix transmembrane proteins"/>
    <property type="match status" value="1"/>
</dbReference>
<dbReference type="InterPro" id="IPR000276">
    <property type="entry name" value="GPCR_Rhodpsn"/>
</dbReference>
<reference evidence="8" key="1">
    <citation type="submission" date="2024-06" db="UniProtKB">
        <authorList>
            <consortium name="Ensembl"/>
        </authorList>
    </citation>
    <scope>IDENTIFICATION</scope>
</reference>
<feature type="transmembrane region" description="Helical" evidence="6">
    <location>
        <begin position="26"/>
        <end position="48"/>
    </location>
</feature>
<dbReference type="Ensembl" id="ENSMPUT00000001633.1">
    <property type="protein sequence ID" value="ENSMPUP00000001599.1"/>
    <property type="gene ID" value="ENSMPUG00000001616.1"/>
</dbReference>
<dbReference type="AlphaFoldDB" id="M3XR99"/>
<dbReference type="Pfam" id="PF00001">
    <property type="entry name" value="7tm_1"/>
    <property type="match status" value="1"/>
</dbReference>
<feature type="domain" description="G-protein coupled receptors family 1 profile" evidence="7">
    <location>
        <begin position="41"/>
        <end position="274"/>
    </location>
</feature>
<comment type="subcellular location">
    <subcellularLocation>
        <location evidence="1">Membrane</location>
    </subcellularLocation>
</comment>
<keyword evidence="5 6" id="KW-0472">Membrane</keyword>
<dbReference type="OMA" id="KSYHICC"/>
<name>M3XR99_MUSPF</name>
<evidence type="ECO:0000256" key="5">
    <source>
        <dbReference type="ARBA" id="ARBA00023136"/>
    </source>
</evidence>
<feature type="transmembrane region" description="Helical" evidence="6">
    <location>
        <begin position="134"/>
        <end position="152"/>
    </location>
</feature>
<dbReference type="GO" id="GO:0016020">
    <property type="term" value="C:membrane"/>
    <property type="evidence" value="ECO:0007669"/>
    <property type="project" value="UniProtKB-SubCell"/>
</dbReference>
<keyword evidence="4" id="KW-0297">G-protein coupled receptor</keyword>
<keyword evidence="4" id="KW-0675">Receptor</keyword>
<feature type="transmembrane region" description="Helical" evidence="6">
    <location>
        <begin position="256"/>
        <end position="276"/>
    </location>
</feature>
<dbReference type="STRING" id="9669.ENSMPUP00000001599"/>
<feature type="transmembrane region" description="Helical" evidence="6">
    <location>
        <begin position="184"/>
        <end position="202"/>
    </location>
</feature>
<dbReference type="HOGENOM" id="CLU_012526_1_2_1"/>
<dbReference type="eggNOG" id="ENOG502RTYN">
    <property type="taxonomic scope" value="Eukaryota"/>
</dbReference>
<sequence>SLHLNLNLCPYQILLSFRSNQEIQNYLYILYLCVFVCVCVSNTVMILLIHRNSRLHTPMYFLLSHLSFMDILHISNIIPKMSGNRTISFAGCGFQIFLYLTLLGGQCLLLEAMTYDCYVVIYYLLHYPIFMSDYVCILMAGGVNSIVLTAYATHFPSCDSRVIDHLFCEVPAMLKSCVDTMRSLFYPCLLNLCFLCLNSPYYPSNEITRSTEKFSTCSFHMILVTMYYGSFIFTYMRPKSYHICCSRHDKSTRNDKYLAIFYIILTCTLNLIIYSFRNKYVLEIIRKILVFSKYSILN</sequence>
<dbReference type="PANTHER" id="PTHR26453">
    <property type="entry name" value="OLFACTORY RECEPTOR"/>
    <property type="match status" value="1"/>
</dbReference>
<dbReference type="EMBL" id="AEYP01102146">
    <property type="status" value="NOT_ANNOTATED_CDS"/>
    <property type="molecule type" value="Genomic_DNA"/>
</dbReference>